<dbReference type="Proteomes" id="UP000182152">
    <property type="component" value="Unassembled WGS sequence"/>
</dbReference>
<proteinExistence type="predicted"/>
<dbReference type="InterPro" id="IPR043993">
    <property type="entry name" value="T4SS_pilin"/>
</dbReference>
<dbReference type="EMBL" id="JXLB01000024">
    <property type="protein sequence ID" value="OJG78409.1"/>
    <property type="molecule type" value="Genomic_DNA"/>
</dbReference>
<organism evidence="2 3">
    <name type="scientific">Enterococcus ratti</name>
    <dbReference type="NCBI Taxonomy" id="150033"/>
    <lineage>
        <taxon>Bacteria</taxon>
        <taxon>Bacillati</taxon>
        <taxon>Bacillota</taxon>
        <taxon>Bacilli</taxon>
        <taxon>Lactobacillales</taxon>
        <taxon>Enterococcaceae</taxon>
        <taxon>Enterococcus</taxon>
    </lineage>
</organism>
<evidence type="ECO:0000313" key="3">
    <source>
        <dbReference type="Proteomes" id="UP000182152"/>
    </source>
</evidence>
<comment type="caution">
    <text evidence="2">The sequence shown here is derived from an EMBL/GenBank/DDBJ whole genome shotgun (WGS) entry which is preliminary data.</text>
</comment>
<dbReference type="RefSeq" id="WP_071856118.1">
    <property type="nucleotide sequence ID" value="NZ_JXLB01000024.1"/>
</dbReference>
<dbReference type="Pfam" id="PF18895">
    <property type="entry name" value="T4SS_pilin"/>
    <property type="match status" value="1"/>
</dbReference>
<dbReference type="STRING" id="150033.RV14_GL001166"/>
<keyword evidence="3" id="KW-1185">Reference proteome</keyword>
<feature type="transmembrane region" description="Helical" evidence="1">
    <location>
        <begin position="15"/>
        <end position="36"/>
    </location>
</feature>
<evidence type="ECO:0000313" key="2">
    <source>
        <dbReference type="EMBL" id="OJG78409.1"/>
    </source>
</evidence>
<reference evidence="2 3" key="1">
    <citation type="submission" date="2014-12" db="EMBL/GenBank/DDBJ databases">
        <title>Draft genome sequences of 29 type strains of Enterococci.</title>
        <authorList>
            <person name="Zhong Z."/>
            <person name="Sun Z."/>
            <person name="Liu W."/>
            <person name="Zhang W."/>
            <person name="Zhang H."/>
        </authorList>
    </citation>
    <scope>NUCLEOTIDE SEQUENCE [LARGE SCALE GENOMIC DNA]</scope>
    <source>
        <strain evidence="2 3">DSM 15687</strain>
    </source>
</reference>
<name>A0A1L8WBK6_9ENTE</name>
<dbReference type="AlphaFoldDB" id="A0A1L8WBK6"/>
<keyword evidence="1" id="KW-0472">Membrane</keyword>
<gene>
    <name evidence="2" type="ORF">RV14_GL001166</name>
</gene>
<protein>
    <submittedName>
        <fullName evidence="2">Uncharacterized protein</fullName>
    </submittedName>
</protein>
<accession>A0A1L8WBK6</accession>
<keyword evidence="1" id="KW-1133">Transmembrane helix</keyword>
<dbReference type="OrthoDB" id="2192409at2"/>
<evidence type="ECO:0000256" key="1">
    <source>
        <dbReference type="SAM" id="Phobius"/>
    </source>
</evidence>
<sequence>MDFIIQKLEFVLRGIQGVAGGYAAVMLALMGFHFMTKNRQKIEEAQDGVKYIVLGIFIVIGAQLIVNWIKG</sequence>
<feature type="transmembrane region" description="Helical" evidence="1">
    <location>
        <begin position="48"/>
        <end position="69"/>
    </location>
</feature>
<keyword evidence="1" id="KW-0812">Transmembrane</keyword>